<dbReference type="OrthoDB" id="978436at2"/>
<dbReference type="Pfam" id="PF15418">
    <property type="entry name" value="DUF4625"/>
    <property type="match status" value="2"/>
</dbReference>
<comment type="caution">
    <text evidence="1">The sequence shown here is derived from an EMBL/GenBank/DDBJ whole genome shotgun (WGS) entry which is preliminary data.</text>
</comment>
<organism evidence="1 2">
    <name type="scientific">Croceivirga radicis</name>
    <dbReference type="NCBI Taxonomy" id="1929488"/>
    <lineage>
        <taxon>Bacteria</taxon>
        <taxon>Pseudomonadati</taxon>
        <taxon>Bacteroidota</taxon>
        <taxon>Flavobacteriia</taxon>
        <taxon>Flavobacteriales</taxon>
        <taxon>Flavobacteriaceae</taxon>
        <taxon>Croceivirga</taxon>
    </lineage>
</organism>
<dbReference type="AlphaFoldDB" id="A0A1V6LP64"/>
<accession>A0A1V6LP64</accession>
<protein>
    <submittedName>
        <fullName evidence="1">Protein containing PKD domain-containing protein</fullName>
    </submittedName>
</protein>
<dbReference type="InterPro" id="IPR027829">
    <property type="entry name" value="DUF4625"/>
</dbReference>
<dbReference type="Gene3D" id="2.60.40.10">
    <property type="entry name" value="Immunoglobulins"/>
    <property type="match status" value="1"/>
</dbReference>
<proteinExistence type="predicted"/>
<evidence type="ECO:0000313" key="2">
    <source>
        <dbReference type="Proteomes" id="UP000191680"/>
    </source>
</evidence>
<dbReference type="RefSeq" id="WP_080319543.1">
    <property type="nucleotide sequence ID" value="NZ_MTBC01000009.1"/>
</dbReference>
<keyword evidence="2" id="KW-1185">Reference proteome</keyword>
<reference evidence="1 2" key="1">
    <citation type="submission" date="2016-12" db="EMBL/GenBank/DDBJ databases">
        <authorList>
            <person name="Song W.-J."/>
            <person name="Kurnit D.M."/>
        </authorList>
    </citation>
    <scope>NUCLEOTIDE SEQUENCE [LARGE SCALE GENOMIC DNA]</scope>
    <source>
        <strain evidence="1 2">HSG9</strain>
    </source>
</reference>
<dbReference type="Proteomes" id="UP000191680">
    <property type="component" value="Unassembled WGS sequence"/>
</dbReference>
<dbReference type="InterPro" id="IPR013783">
    <property type="entry name" value="Ig-like_fold"/>
</dbReference>
<evidence type="ECO:0000313" key="1">
    <source>
        <dbReference type="EMBL" id="OQD41953.1"/>
    </source>
</evidence>
<gene>
    <name evidence="1" type="ORF">BUL40_12620</name>
</gene>
<name>A0A1V6LP64_9FLAO</name>
<dbReference type="EMBL" id="MTBC01000009">
    <property type="protein sequence ID" value="OQD41953.1"/>
    <property type="molecule type" value="Genomic_DNA"/>
</dbReference>
<sequence>MKPNFKHLALLFAAIITLHSCSEDDEDNLNEAAPVIANFEFGEGSTHSDEPVAYKGSDIHLEAEITAEATVASITLDIHGHDLELKEGEVEWDFEQVFDGAEYIAKNPEFHEHVDIPMTAPAGEYHISLTVTDANGNSTEIEGHIDIMEPITTSEMSIDETVARGSDFHVEFMIDAVNGIHNVTVDIHAHGLEVAEGEQEWDFEQEYEEGLHGETSAEFHKHIDVPATAPAGEYHMLITIEDENGNTSVIDTHIDVTV</sequence>